<protein>
    <recommendedName>
        <fullName evidence="4">Glycoside hydrolase</fullName>
    </recommendedName>
</protein>
<dbReference type="InterPro" id="IPR017853">
    <property type="entry name" value="GH"/>
</dbReference>
<evidence type="ECO:0008006" key="4">
    <source>
        <dbReference type="Google" id="ProtNLM"/>
    </source>
</evidence>
<dbReference type="Proteomes" id="UP000323653">
    <property type="component" value="Chromosome"/>
</dbReference>
<sequence length="344" mass="40277">MRIGSNKILLVFALLLFSCSQAESQKKDAVWVKDKINGISFVAPPRVVDDAWSKEIKNIHAGWVAIIPYAFSNVNEPAVIYHPERQYWGESLEGVKATIKQAHANGLKVMVKPQVWLQRGTWIGSFDLATEAQWQQWEQDYEKYILTFAQLAMQEQADMICIGTEYRNAAIKRPKFWLRLIADIRKVYSGKLTYCANWDDYQQITFWQDLDYVGISGYFPISEAQEPSVKELVKAWKPYQQQLAKFSKEVAKPILFTEYGYRSMEQPAWKSWEAEHQKRNINQQAQANAYQALFLSLWKEPWFAGGFAWKWYSSFRRMDPIQNDDWTPQNKKAQAVIKAYYEKY</sequence>
<dbReference type="SUPFAM" id="SSF51445">
    <property type="entry name" value="(Trans)glycosidases"/>
    <property type="match status" value="1"/>
</dbReference>
<evidence type="ECO:0000313" key="3">
    <source>
        <dbReference type="Proteomes" id="UP000323653"/>
    </source>
</evidence>
<dbReference type="Pfam" id="PF22612">
    <property type="entry name" value="GH113"/>
    <property type="match status" value="1"/>
</dbReference>
<accession>A0A5C0VE55</accession>
<organism evidence="2 3">
    <name type="scientific">Pedobacter aquae</name>
    <dbReference type="NCBI Taxonomy" id="2605747"/>
    <lineage>
        <taxon>Bacteria</taxon>
        <taxon>Pseudomonadati</taxon>
        <taxon>Bacteroidota</taxon>
        <taxon>Sphingobacteriia</taxon>
        <taxon>Sphingobacteriales</taxon>
        <taxon>Sphingobacteriaceae</taxon>
        <taxon>Pedobacter</taxon>
    </lineage>
</organism>
<reference evidence="2 3" key="1">
    <citation type="submission" date="2019-08" db="EMBL/GenBank/DDBJ databases">
        <title>Pedobacter sp. nov., isolated from Han river, South Korea.</title>
        <authorList>
            <person name="Lee D.-H."/>
            <person name="Kim Y.-S."/>
            <person name="Hwang E.-M."/>
            <person name="Le Tran T.C."/>
            <person name="Cha C.-J."/>
        </authorList>
    </citation>
    <scope>NUCLEOTIDE SEQUENCE [LARGE SCALE GENOMIC DNA]</scope>
    <source>
        <strain evidence="2 3">CJ43</strain>
    </source>
</reference>
<dbReference type="AlphaFoldDB" id="A0A5C0VE55"/>
<dbReference type="PROSITE" id="PS51257">
    <property type="entry name" value="PROKAR_LIPOPROTEIN"/>
    <property type="match status" value="1"/>
</dbReference>
<evidence type="ECO:0000313" key="2">
    <source>
        <dbReference type="EMBL" id="QEK50726.1"/>
    </source>
</evidence>
<dbReference type="RefSeq" id="WP_149073845.1">
    <property type="nucleotide sequence ID" value="NZ_CP043329.1"/>
</dbReference>
<dbReference type="InterPro" id="IPR055151">
    <property type="entry name" value="GH113"/>
</dbReference>
<gene>
    <name evidence="2" type="ORF">FYC62_02880</name>
</gene>
<dbReference type="CDD" id="cd19608">
    <property type="entry name" value="GH113_mannanase-like"/>
    <property type="match status" value="1"/>
</dbReference>
<dbReference type="Gene3D" id="3.20.20.80">
    <property type="entry name" value="Glycosidases"/>
    <property type="match status" value="1"/>
</dbReference>
<keyword evidence="1" id="KW-0732">Signal</keyword>
<dbReference type="EMBL" id="CP043329">
    <property type="protein sequence ID" value="QEK50726.1"/>
    <property type="molecule type" value="Genomic_DNA"/>
</dbReference>
<feature type="chain" id="PRO_5022807556" description="Glycoside hydrolase" evidence="1">
    <location>
        <begin position="23"/>
        <end position="344"/>
    </location>
</feature>
<feature type="signal peptide" evidence="1">
    <location>
        <begin position="1"/>
        <end position="22"/>
    </location>
</feature>
<evidence type="ECO:0000256" key="1">
    <source>
        <dbReference type="SAM" id="SignalP"/>
    </source>
</evidence>
<name>A0A5C0VE55_9SPHI</name>
<dbReference type="KEGG" id="pej:FYC62_02880"/>
<keyword evidence="3" id="KW-1185">Reference proteome</keyword>
<proteinExistence type="predicted"/>